<gene>
    <name evidence="1" type="ORF">ACFQ4O_08330</name>
</gene>
<dbReference type="InterPro" id="IPR021232">
    <property type="entry name" value="DUF2735"/>
</dbReference>
<reference evidence="2" key="1">
    <citation type="journal article" date="2019" name="Int. J. Syst. Evol. Microbiol.">
        <title>The Global Catalogue of Microorganisms (GCM) 10K type strain sequencing project: providing services to taxonomists for standard genome sequencing and annotation.</title>
        <authorList>
            <consortium name="The Broad Institute Genomics Platform"/>
            <consortium name="The Broad Institute Genome Sequencing Center for Infectious Disease"/>
            <person name="Wu L."/>
            <person name="Ma J."/>
        </authorList>
    </citation>
    <scope>NUCLEOTIDE SEQUENCE [LARGE SCALE GENOMIC DNA]</scope>
    <source>
        <strain evidence="2">CCUG 61696</strain>
    </source>
</reference>
<dbReference type="EMBL" id="JBHTMX010000054">
    <property type="protein sequence ID" value="MFD1332004.1"/>
    <property type="molecule type" value="Genomic_DNA"/>
</dbReference>
<evidence type="ECO:0000313" key="2">
    <source>
        <dbReference type="Proteomes" id="UP001597171"/>
    </source>
</evidence>
<proteinExistence type="predicted"/>
<organism evidence="1 2">
    <name type="scientific">Methylopila musalis</name>
    <dbReference type="NCBI Taxonomy" id="1134781"/>
    <lineage>
        <taxon>Bacteria</taxon>
        <taxon>Pseudomonadati</taxon>
        <taxon>Pseudomonadota</taxon>
        <taxon>Alphaproteobacteria</taxon>
        <taxon>Hyphomicrobiales</taxon>
        <taxon>Methylopilaceae</taxon>
        <taxon>Methylopila</taxon>
    </lineage>
</organism>
<comment type="caution">
    <text evidence="1">The sequence shown here is derived from an EMBL/GenBank/DDBJ whole genome shotgun (WGS) entry which is preliminary data.</text>
</comment>
<sequence length="60" mass="6738">MRRSEHTSTAQVLAFPAGGRAALSRFNAQPRIQAPEPPRVEYGSWYHQAALEESRRGSTR</sequence>
<keyword evidence="2" id="KW-1185">Reference proteome</keyword>
<dbReference type="RefSeq" id="WP_378775234.1">
    <property type="nucleotide sequence ID" value="NZ_JBHTMX010000054.1"/>
</dbReference>
<protein>
    <submittedName>
        <fullName evidence="1">DUF2735 domain-containing protein</fullName>
    </submittedName>
</protein>
<dbReference type="Proteomes" id="UP001597171">
    <property type="component" value="Unassembled WGS sequence"/>
</dbReference>
<evidence type="ECO:0000313" key="1">
    <source>
        <dbReference type="EMBL" id="MFD1332004.1"/>
    </source>
</evidence>
<dbReference type="Pfam" id="PF10931">
    <property type="entry name" value="DUF2735"/>
    <property type="match status" value="1"/>
</dbReference>
<accession>A0ABW3Z6W0</accession>
<name>A0ABW3Z6W0_9HYPH</name>